<comment type="catalytic activity">
    <reaction evidence="4">
        <text>S-adenosyl-L-homocysteine + H2O + H(+) = S-inosyl-L-homocysteine + NH4(+)</text>
        <dbReference type="Rhea" id="RHEA:20716"/>
        <dbReference type="ChEBI" id="CHEBI:15377"/>
        <dbReference type="ChEBI" id="CHEBI:15378"/>
        <dbReference type="ChEBI" id="CHEBI:28938"/>
        <dbReference type="ChEBI" id="CHEBI:57856"/>
        <dbReference type="ChEBI" id="CHEBI:57985"/>
        <dbReference type="EC" id="3.5.4.28"/>
    </reaction>
</comment>
<feature type="binding site" evidence="4">
    <location>
        <position position="144"/>
    </location>
    <ligand>
        <name>substrate</name>
    </ligand>
</feature>
<feature type="binding site" evidence="4">
    <location>
        <position position="63"/>
    </location>
    <ligand>
        <name>Zn(2+)</name>
        <dbReference type="ChEBI" id="CHEBI:29105"/>
    </ligand>
</feature>
<dbReference type="PANTHER" id="PTHR43794">
    <property type="entry name" value="AMINOHYDROLASE SSNA-RELATED"/>
    <property type="match status" value="1"/>
</dbReference>
<keyword evidence="7" id="KW-1185">Reference proteome</keyword>
<evidence type="ECO:0000313" key="6">
    <source>
        <dbReference type="EMBL" id="ASI53745.1"/>
    </source>
</evidence>
<feature type="binding site" evidence="4">
    <location>
        <position position="65"/>
    </location>
    <ligand>
        <name>Zn(2+)</name>
        <dbReference type="ChEBI" id="CHEBI:29105"/>
    </ligand>
</feature>
<comment type="catalytic activity">
    <reaction evidence="4">
        <text>S-methyl-5'-thioadenosine + H2O + H(+) = S-methyl-5'-thioinosine + NH4(+)</text>
        <dbReference type="Rhea" id="RHEA:25025"/>
        <dbReference type="ChEBI" id="CHEBI:15377"/>
        <dbReference type="ChEBI" id="CHEBI:15378"/>
        <dbReference type="ChEBI" id="CHEBI:17509"/>
        <dbReference type="ChEBI" id="CHEBI:28938"/>
        <dbReference type="ChEBI" id="CHEBI:48595"/>
        <dbReference type="EC" id="3.5.4.31"/>
    </reaction>
</comment>
<dbReference type="EC" id="3.5.4.31" evidence="4"/>
<dbReference type="InterPro" id="IPR032466">
    <property type="entry name" value="Metal_Hydrolase"/>
</dbReference>
<gene>
    <name evidence="4" type="primary">mtaD</name>
    <name evidence="6" type="ORF">MHSN_00765</name>
</gene>
<dbReference type="EMBL" id="CP008748">
    <property type="protein sequence ID" value="ASI53745.1"/>
    <property type="molecule type" value="Genomic_DNA"/>
</dbReference>
<evidence type="ECO:0000259" key="5">
    <source>
        <dbReference type="Pfam" id="PF01979"/>
    </source>
</evidence>
<dbReference type="HAMAP" id="MF_01281">
    <property type="entry name" value="MTA_SAH_deamin"/>
    <property type="match status" value="1"/>
</dbReference>
<comment type="function">
    <text evidence="4">Catalyzes the deamination of 5-methylthioadenosine and S-adenosyl-L-homocysteine into 5-methylthioinosine and S-inosyl-L-homocysteine, respectively. Is also able to deaminate adenosine.</text>
</comment>
<dbReference type="SUPFAM" id="SSF51338">
    <property type="entry name" value="Composite domain of metallo-dependent hydrolases"/>
    <property type="match status" value="1"/>
</dbReference>
<feature type="binding site" evidence="4">
    <location>
        <position position="295"/>
    </location>
    <ligand>
        <name>substrate</name>
    </ligand>
</feature>
<evidence type="ECO:0000256" key="2">
    <source>
        <dbReference type="ARBA" id="ARBA00022801"/>
    </source>
</evidence>
<dbReference type="GO" id="GO:0050270">
    <property type="term" value="F:S-adenosylhomocysteine deaminase activity"/>
    <property type="evidence" value="ECO:0007669"/>
    <property type="project" value="UniProtKB-UniRule"/>
</dbReference>
<name>A0A4P1QFS4_9BACT</name>
<reference evidence="6 7" key="1">
    <citation type="submission" date="2014-06" db="EMBL/GenBank/DDBJ databases">
        <title>The Whole Genome Sequence of Mycoplasma hyosynoviae strain ATCC 27095.</title>
        <authorList>
            <person name="Calcutt M.J."/>
            <person name="Foecking M.F."/>
        </authorList>
    </citation>
    <scope>NUCLEOTIDE SEQUENCE [LARGE SCALE GENOMIC DNA]</scope>
    <source>
        <strain evidence="6 7">M60</strain>
    </source>
</reference>
<dbReference type="Pfam" id="PF01979">
    <property type="entry name" value="Amidohydro_1"/>
    <property type="match status" value="1"/>
</dbReference>
<dbReference type="InterPro" id="IPR011059">
    <property type="entry name" value="Metal-dep_hydrolase_composite"/>
</dbReference>
<dbReference type="SUPFAM" id="SSF51556">
    <property type="entry name" value="Metallo-dependent hydrolases"/>
    <property type="match status" value="1"/>
</dbReference>
<dbReference type="FunFam" id="3.20.20.140:FF:000014">
    <property type="entry name" value="5-methylthioadenosine/S-adenosylhomocysteine deaminase"/>
    <property type="match status" value="1"/>
</dbReference>
<dbReference type="PANTHER" id="PTHR43794:SF11">
    <property type="entry name" value="AMIDOHYDROLASE-RELATED DOMAIN-CONTAINING PROTEIN"/>
    <property type="match status" value="1"/>
</dbReference>
<dbReference type="RefSeq" id="WP_119863711.1">
    <property type="nucleotide sequence ID" value="NZ_CP008748.1"/>
</dbReference>
<dbReference type="GO" id="GO:0046872">
    <property type="term" value="F:metal ion binding"/>
    <property type="evidence" value="ECO:0007669"/>
    <property type="project" value="UniProtKB-KW"/>
</dbReference>
<evidence type="ECO:0000313" key="7">
    <source>
        <dbReference type="Proteomes" id="UP000264882"/>
    </source>
</evidence>
<feature type="domain" description="Amidohydrolase-related" evidence="5">
    <location>
        <begin position="54"/>
        <end position="398"/>
    </location>
</feature>
<comment type="cofactor">
    <cofactor evidence="4">
        <name>Zn(2+)</name>
        <dbReference type="ChEBI" id="CHEBI:29105"/>
    </cofactor>
    <text evidence="4">Binds 1 zinc ion per subunit.</text>
</comment>
<dbReference type="Gene3D" id="3.20.20.140">
    <property type="entry name" value="Metal-dependent hydrolases"/>
    <property type="match status" value="1"/>
</dbReference>
<protein>
    <recommendedName>
        <fullName evidence="4">5-methylthioadenosine/S-adenosylhomocysteine deaminase</fullName>
        <shortName evidence="4">MTA/SAH deaminase</shortName>
        <ecNumber evidence="4">3.5.4.28</ecNumber>
        <ecNumber evidence="4">3.5.4.31</ecNumber>
    </recommendedName>
</protein>
<keyword evidence="3 4" id="KW-0862">Zinc</keyword>
<comment type="caution">
    <text evidence="4">Lacks conserved residue(s) required for the propagation of feature annotation.</text>
</comment>
<evidence type="ECO:0000256" key="3">
    <source>
        <dbReference type="ARBA" id="ARBA00022833"/>
    </source>
</evidence>
<evidence type="ECO:0000256" key="4">
    <source>
        <dbReference type="HAMAP-Rule" id="MF_01281"/>
    </source>
</evidence>
<dbReference type="InterPro" id="IPR006680">
    <property type="entry name" value="Amidohydro-rel"/>
</dbReference>
<accession>A0A4P1QFS4</accession>
<keyword evidence="1 4" id="KW-0479">Metal-binding</keyword>
<dbReference type="AlphaFoldDB" id="A0A4P1QFS4"/>
<organism evidence="6 7">
    <name type="scientific">Metamycoplasma hyosynoviae</name>
    <dbReference type="NCBI Taxonomy" id="29559"/>
    <lineage>
        <taxon>Bacteria</taxon>
        <taxon>Bacillati</taxon>
        <taxon>Mycoplasmatota</taxon>
        <taxon>Mycoplasmoidales</taxon>
        <taxon>Metamycoplasmataceae</taxon>
        <taxon>Metamycoplasma</taxon>
    </lineage>
</organism>
<proteinExistence type="inferred from homology"/>
<feature type="binding site" evidence="4">
    <location>
        <position position="207"/>
    </location>
    <ligand>
        <name>Zn(2+)</name>
        <dbReference type="ChEBI" id="CHEBI:29105"/>
    </ligand>
</feature>
<feature type="binding site" evidence="4">
    <location>
        <position position="210"/>
    </location>
    <ligand>
        <name>substrate</name>
    </ligand>
</feature>
<dbReference type="InterPro" id="IPR023512">
    <property type="entry name" value="Deaminase_MtaD/DadD"/>
</dbReference>
<dbReference type="Gene3D" id="2.30.40.10">
    <property type="entry name" value="Urease, subunit C, domain 1"/>
    <property type="match status" value="1"/>
</dbReference>
<keyword evidence="2 4" id="KW-0378">Hydrolase</keyword>
<comment type="similarity">
    <text evidence="4">Belongs to the metallo-dependent hydrolases superfamily. MTA/SAH deaminase family.</text>
</comment>
<dbReference type="CDD" id="cd01298">
    <property type="entry name" value="ATZ_TRZ_like"/>
    <property type="match status" value="1"/>
</dbReference>
<feature type="binding site" evidence="4">
    <location>
        <position position="92"/>
    </location>
    <ligand>
        <name>substrate</name>
    </ligand>
</feature>
<dbReference type="KEGG" id="mhyv:MHSN_00765"/>
<feature type="binding site" evidence="4">
    <location>
        <position position="180"/>
    </location>
    <ligand>
        <name>substrate</name>
    </ligand>
</feature>
<dbReference type="EC" id="3.5.4.28" evidence="4"/>
<dbReference type="GO" id="GO:0090614">
    <property type="term" value="F:5'-methylthioadenosine deaminase activity"/>
    <property type="evidence" value="ECO:0007669"/>
    <property type="project" value="UniProtKB-UniRule"/>
</dbReference>
<feature type="binding site" evidence="4">
    <location>
        <position position="295"/>
    </location>
    <ligand>
        <name>Zn(2+)</name>
        <dbReference type="ChEBI" id="CHEBI:29105"/>
    </ligand>
</feature>
<dbReference type="InterPro" id="IPR050287">
    <property type="entry name" value="MTA/SAH_deaminase"/>
</dbReference>
<dbReference type="Proteomes" id="UP000264882">
    <property type="component" value="Chromosome"/>
</dbReference>
<sequence>MNLLIKNATILTNNKNFDVLENALVYIKENRIFYVGKEEQNLKVSKIIDAKNNLVMPGLINAHTHTGMGVFRNYGSDTNLEDWLYKYIFPIEDELEPEDVYYSSLLSMAEMISTGTTSFIDMYFFMDNTARALQKAKMRGIITRGLNSNNIDQRLQEAEDLYNKWHNKENGLIKTAVGPHSVYTNEKEDLLKALKLADKLDLAINMHLNESKTEIDNSIKKYKLPPLEFVHSLGFTKHHLIAAHCDWLSEKEKEIAKKYNVCVVHNPVSNLKLASGIMPLAQNLDEGICVSLGTDGVASNNTLDMFEEMKFASLLSKGTTYNPKAMDAKTTLKMVLDNGAKAMQLENELGKIQEGYLADLIIIDLHNITHTPNIDPVASLIYSTNGSDVLTTIIDGKVIYENKKFVYLDIKDIKQKCDEIMRKIFTKLESKKIKN</sequence>
<evidence type="ECO:0000256" key="1">
    <source>
        <dbReference type="ARBA" id="ARBA00022723"/>
    </source>
</evidence>